<gene>
    <name evidence="2" type="ORF">LPB072_13865</name>
    <name evidence="3" type="ORF">LPB72_01960</name>
</gene>
<evidence type="ECO:0000256" key="1">
    <source>
        <dbReference type="SAM" id="MobiDB-lite"/>
    </source>
</evidence>
<reference evidence="3 4" key="1">
    <citation type="submission" date="2016-02" db="EMBL/GenBank/DDBJ databases">
        <title>Draft genome sequence of Hydrogenophaga sp. LPB0072.</title>
        <authorList>
            <person name="Shin S.-K."/>
            <person name="Yi H."/>
        </authorList>
    </citation>
    <scope>NUCLEOTIDE SEQUENCE [LARGE SCALE GENOMIC DNA]</scope>
    <source>
        <strain evidence="3 4">LPB0072</strain>
    </source>
</reference>
<organism evidence="2 5">
    <name type="scientific">Hydrogenophaga crassostreae</name>
    <dbReference type="NCBI Taxonomy" id="1763535"/>
    <lineage>
        <taxon>Bacteria</taxon>
        <taxon>Pseudomonadati</taxon>
        <taxon>Pseudomonadota</taxon>
        <taxon>Betaproteobacteria</taxon>
        <taxon>Burkholderiales</taxon>
        <taxon>Comamonadaceae</taxon>
        <taxon>Hydrogenophaga</taxon>
    </lineage>
</organism>
<dbReference type="EMBL" id="CP017476">
    <property type="protein sequence ID" value="AOW13767.1"/>
    <property type="molecule type" value="Genomic_DNA"/>
</dbReference>
<name>A0A167J1P5_9BURK</name>
<reference evidence="2 5" key="2">
    <citation type="submission" date="2016-10" db="EMBL/GenBank/DDBJ databases">
        <title>Hydorgenophaga sp. LPB0072 isolated from gastropod.</title>
        <authorList>
            <person name="Kim E."/>
            <person name="Yi H."/>
        </authorList>
    </citation>
    <scope>NUCLEOTIDE SEQUENCE [LARGE SCALE GENOMIC DNA]</scope>
    <source>
        <strain evidence="2 5">LPB0072</strain>
    </source>
</reference>
<evidence type="ECO:0000313" key="3">
    <source>
        <dbReference type="EMBL" id="OAD44270.1"/>
    </source>
</evidence>
<dbReference type="Proteomes" id="UP000185657">
    <property type="component" value="Unassembled WGS sequence"/>
</dbReference>
<dbReference type="KEGG" id="hyl:LPB072_13865"/>
<proteinExistence type="predicted"/>
<sequence>MLAACTTWAAAAPPSIDIPEWTPCAHEGQTCYTPGPAQVRFGGGGRHSEPKNTVGNIECSIANFGDPARRVPKVCEYKLGWARGMPHPVREADTGGWIDCANEGEVCRFRGTRLVRFGADGAYYYRREEREIRCTVDEFGDPVRRVPKQCQFKRSDQDRDGNGGRDREDSRQDERRDNRAAVSESRDQQRPDHPANRWAPCASEGETCRVSEPTTVRFGLDNAFNYRQVEKDAFCTSYLFGDPVPGMKKRCEANTVPIDRIVARRPAPNEIPPMDDRLWDDCGREGQLCDFRGSKHVRFGANGVFKVDFATNGVRCAEVNFGGDPARGQAKRCSIYRP</sequence>
<feature type="region of interest" description="Disordered" evidence="1">
    <location>
        <begin position="147"/>
        <end position="200"/>
    </location>
</feature>
<feature type="compositionally biased region" description="Basic and acidic residues" evidence="1">
    <location>
        <begin position="153"/>
        <end position="195"/>
    </location>
</feature>
<evidence type="ECO:0000313" key="5">
    <source>
        <dbReference type="Proteomes" id="UP000185680"/>
    </source>
</evidence>
<protein>
    <submittedName>
        <fullName evidence="2">Uncharacterized protein</fullName>
    </submittedName>
</protein>
<keyword evidence="4" id="KW-1185">Reference proteome</keyword>
<dbReference type="Proteomes" id="UP000185680">
    <property type="component" value="Chromosome"/>
</dbReference>
<accession>A0A167J1P5</accession>
<evidence type="ECO:0000313" key="2">
    <source>
        <dbReference type="EMBL" id="AOW13767.1"/>
    </source>
</evidence>
<evidence type="ECO:0000313" key="4">
    <source>
        <dbReference type="Proteomes" id="UP000185657"/>
    </source>
</evidence>
<dbReference type="EMBL" id="LVWD01000001">
    <property type="protein sequence ID" value="OAD44270.1"/>
    <property type="molecule type" value="Genomic_DNA"/>
</dbReference>
<dbReference type="AlphaFoldDB" id="A0A167J1P5"/>